<evidence type="ECO:0000256" key="2">
    <source>
        <dbReference type="ARBA" id="ARBA00022989"/>
    </source>
</evidence>
<dbReference type="InterPro" id="IPR050327">
    <property type="entry name" value="Proton-linked_MCT"/>
</dbReference>
<dbReference type="Gene3D" id="1.20.1250.20">
    <property type="entry name" value="MFS general substrate transporter like domains"/>
    <property type="match status" value="1"/>
</dbReference>
<dbReference type="PANTHER" id="PTHR11360:SF284">
    <property type="entry name" value="EG:103B4.3 PROTEIN-RELATED"/>
    <property type="match status" value="1"/>
</dbReference>
<feature type="transmembrane region" description="Helical" evidence="4">
    <location>
        <begin position="7"/>
        <end position="25"/>
    </location>
</feature>
<dbReference type="InterPro" id="IPR020846">
    <property type="entry name" value="MFS_dom"/>
</dbReference>
<feature type="transmembrane region" description="Helical" evidence="4">
    <location>
        <begin position="301"/>
        <end position="318"/>
    </location>
</feature>
<evidence type="ECO:0000259" key="5">
    <source>
        <dbReference type="PROSITE" id="PS50850"/>
    </source>
</evidence>
<feature type="transmembrane region" description="Helical" evidence="4">
    <location>
        <begin position="72"/>
        <end position="92"/>
    </location>
</feature>
<evidence type="ECO:0000313" key="6">
    <source>
        <dbReference type="EMBL" id="KPN63362.1"/>
    </source>
</evidence>
<feature type="transmembrane region" description="Helical" evidence="4">
    <location>
        <begin position="162"/>
        <end position="182"/>
    </location>
</feature>
<feature type="transmembrane region" description="Helical" evidence="4">
    <location>
        <begin position="364"/>
        <end position="384"/>
    </location>
</feature>
<feature type="domain" description="Major facilitator superfamily (MFS) profile" evidence="5">
    <location>
        <begin position="6"/>
        <end position="387"/>
    </location>
</feature>
<evidence type="ECO:0000256" key="4">
    <source>
        <dbReference type="SAM" id="Phobius"/>
    </source>
</evidence>
<name>A0A0P7IXC4_9RHOB</name>
<evidence type="ECO:0000256" key="3">
    <source>
        <dbReference type="ARBA" id="ARBA00023136"/>
    </source>
</evidence>
<feature type="transmembrane region" description="Helical" evidence="4">
    <location>
        <begin position="132"/>
        <end position="150"/>
    </location>
</feature>
<organism evidence="6 7">
    <name type="scientific">Aliiroseovarius crassostreae</name>
    <dbReference type="NCBI Taxonomy" id="154981"/>
    <lineage>
        <taxon>Bacteria</taxon>
        <taxon>Pseudomonadati</taxon>
        <taxon>Pseudomonadota</taxon>
        <taxon>Alphaproteobacteria</taxon>
        <taxon>Rhodobacterales</taxon>
        <taxon>Paracoccaceae</taxon>
        <taxon>Aliiroseovarius</taxon>
    </lineage>
</organism>
<evidence type="ECO:0000256" key="1">
    <source>
        <dbReference type="ARBA" id="ARBA00022692"/>
    </source>
</evidence>
<dbReference type="AlphaFoldDB" id="A0A0P7IXC4"/>
<keyword evidence="1 4" id="KW-0812">Transmembrane</keyword>
<dbReference type="SUPFAM" id="SSF103473">
    <property type="entry name" value="MFS general substrate transporter"/>
    <property type="match status" value="1"/>
</dbReference>
<reference evidence="6 7" key="1">
    <citation type="submission" date="2015-09" db="EMBL/GenBank/DDBJ databases">
        <title>Draft genome sequence of Aliiroseovarius crassostreae CV919-312TSm, the causative agent of Roseovarius Oyster Disease (formerly Juvenile Oyster Disease).</title>
        <authorList>
            <person name="Kessner L."/>
            <person name="Spinard E."/>
            <person name="Nelson D."/>
        </authorList>
    </citation>
    <scope>NUCLEOTIDE SEQUENCE [LARGE SCALE GENOMIC DNA]</scope>
    <source>
        <strain evidence="6 7">CV919-312</strain>
    </source>
</reference>
<dbReference type="Proteomes" id="UP000050471">
    <property type="component" value="Unassembled WGS sequence"/>
</dbReference>
<dbReference type="Pfam" id="PF07690">
    <property type="entry name" value="MFS_1"/>
    <property type="match status" value="1"/>
</dbReference>
<keyword evidence="3 4" id="KW-0472">Membrane</keyword>
<dbReference type="EMBL" id="LKBA01000006">
    <property type="protein sequence ID" value="KPN63362.1"/>
    <property type="molecule type" value="Genomic_DNA"/>
</dbReference>
<feature type="transmembrane region" description="Helical" evidence="4">
    <location>
        <begin position="211"/>
        <end position="233"/>
    </location>
</feature>
<proteinExistence type="predicted"/>
<sequence>MLRDPAISALALGQTLIWASIYYVFPALLLRWEQDLGWSKTELTGAIALAVLVSALASPLSGRVIDMGRGAALLSLSAALGAGGLFALSYISALWQFYLIWAVIGGAMAGCLYEPCFAIVTRARGVDARRGIILITLVAGFAGTLSFPTTHALAEAFGWRHAVQVLAGLVALVVVPLLWFGARQLERGRPQAPVLHDSPEAPRAFLRRPAFWCLALAFSCFAVAHGSTLHHLLPLLDERGLPPDMAVLVASFIGPMQVAGRMAMMLSERYISTHGVAIAAFLSMALSVLLLLLGAHSPASLTGFVLLFGSAVGVVSILRPLLAREILGARNFGAKTGALALPFLAGSALSPFLGALLWKTGGYALMLAALILVLGVGCLLYLGAHRLGRAR</sequence>
<dbReference type="GO" id="GO:0022857">
    <property type="term" value="F:transmembrane transporter activity"/>
    <property type="evidence" value="ECO:0007669"/>
    <property type="project" value="InterPro"/>
</dbReference>
<protein>
    <recommendedName>
        <fullName evidence="5">Major facilitator superfamily (MFS) profile domain-containing protein</fullName>
    </recommendedName>
</protein>
<accession>A0A0P7IXC4</accession>
<feature type="transmembrane region" description="Helical" evidence="4">
    <location>
        <begin position="339"/>
        <end position="358"/>
    </location>
</feature>
<comment type="caution">
    <text evidence="6">The sequence shown here is derived from an EMBL/GenBank/DDBJ whole genome shotgun (WGS) entry which is preliminary data.</text>
</comment>
<dbReference type="RefSeq" id="WP_055189639.1">
    <property type="nucleotide sequence ID" value="NZ_FPBS01000002.1"/>
</dbReference>
<dbReference type="InterPro" id="IPR036259">
    <property type="entry name" value="MFS_trans_sf"/>
</dbReference>
<evidence type="ECO:0000313" key="7">
    <source>
        <dbReference type="Proteomes" id="UP000050471"/>
    </source>
</evidence>
<feature type="transmembrane region" description="Helical" evidence="4">
    <location>
        <begin position="98"/>
        <end position="120"/>
    </location>
</feature>
<dbReference type="OrthoDB" id="7200137at2"/>
<dbReference type="InterPro" id="IPR011701">
    <property type="entry name" value="MFS"/>
</dbReference>
<feature type="transmembrane region" description="Helical" evidence="4">
    <location>
        <begin position="276"/>
        <end position="295"/>
    </location>
</feature>
<dbReference type="PANTHER" id="PTHR11360">
    <property type="entry name" value="MONOCARBOXYLATE TRANSPORTER"/>
    <property type="match status" value="1"/>
</dbReference>
<keyword evidence="2 4" id="KW-1133">Transmembrane helix</keyword>
<dbReference type="STRING" id="154981.AKJ29_11870"/>
<gene>
    <name evidence="6" type="ORF">AKJ29_11870</name>
</gene>
<dbReference type="PROSITE" id="PS50850">
    <property type="entry name" value="MFS"/>
    <property type="match status" value="1"/>
</dbReference>
<keyword evidence="7" id="KW-1185">Reference proteome</keyword>
<feature type="transmembrane region" description="Helical" evidence="4">
    <location>
        <begin position="45"/>
        <end position="65"/>
    </location>
</feature>
<feature type="transmembrane region" description="Helical" evidence="4">
    <location>
        <begin position="245"/>
        <end position="264"/>
    </location>
</feature>